<gene>
    <name evidence="1" type="ORF">NDU88_004573</name>
</gene>
<evidence type="ECO:0000313" key="2">
    <source>
        <dbReference type="Proteomes" id="UP001066276"/>
    </source>
</evidence>
<evidence type="ECO:0000313" key="1">
    <source>
        <dbReference type="EMBL" id="KAJ1209195.1"/>
    </source>
</evidence>
<accession>A0AAV7W5C6</accession>
<protein>
    <submittedName>
        <fullName evidence="1">Uncharacterized protein</fullName>
    </submittedName>
</protein>
<reference evidence="1" key="1">
    <citation type="journal article" date="2022" name="bioRxiv">
        <title>Sequencing and chromosome-scale assembly of the giantPleurodeles waltlgenome.</title>
        <authorList>
            <person name="Brown T."/>
            <person name="Elewa A."/>
            <person name="Iarovenko S."/>
            <person name="Subramanian E."/>
            <person name="Araus A.J."/>
            <person name="Petzold A."/>
            <person name="Susuki M."/>
            <person name="Suzuki K.-i.T."/>
            <person name="Hayashi T."/>
            <person name="Toyoda A."/>
            <person name="Oliveira C."/>
            <person name="Osipova E."/>
            <person name="Leigh N.D."/>
            <person name="Simon A."/>
            <person name="Yun M.H."/>
        </authorList>
    </citation>
    <scope>NUCLEOTIDE SEQUENCE</scope>
    <source>
        <strain evidence="1">20211129_DDA</strain>
        <tissue evidence="1">Liver</tissue>
    </source>
</reference>
<dbReference type="EMBL" id="JANPWB010000002">
    <property type="protein sequence ID" value="KAJ1209195.1"/>
    <property type="molecule type" value="Genomic_DNA"/>
</dbReference>
<dbReference type="Proteomes" id="UP001066276">
    <property type="component" value="Chromosome 1_2"/>
</dbReference>
<proteinExistence type="predicted"/>
<organism evidence="1 2">
    <name type="scientific">Pleurodeles waltl</name>
    <name type="common">Iberian ribbed newt</name>
    <dbReference type="NCBI Taxonomy" id="8319"/>
    <lineage>
        <taxon>Eukaryota</taxon>
        <taxon>Metazoa</taxon>
        <taxon>Chordata</taxon>
        <taxon>Craniata</taxon>
        <taxon>Vertebrata</taxon>
        <taxon>Euteleostomi</taxon>
        <taxon>Amphibia</taxon>
        <taxon>Batrachia</taxon>
        <taxon>Caudata</taxon>
        <taxon>Salamandroidea</taxon>
        <taxon>Salamandridae</taxon>
        <taxon>Pleurodelinae</taxon>
        <taxon>Pleurodeles</taxon>
    </lineage>
</organism>
<sequence length="220" mass="24737">MGSLCLRLSDVITSTAPRHGENIDNDVLRLILYVKAHSNASSQIPHNGYKFCEHPGKWNTMKKPGVELRKTKNVNRDPAMAEQDAECSRKKIMDHQAQRPSFLDVTLATRCGEPASGHPTSQQCTDIKESVVTVHSNRSFVCSLYAPVSTKGNGAQNTLLQEYDFEVRYLPRVENVSADALSRLVSSECVDTHECSDEFDQEECVCESGFKFIPEQRWRD</sequence>
<keyword evidence="2" id="KW-1185">Reference proteome</keyword>
<dbReference type="AlphaFoldDB" id="A0AAV7W5C6"/>
<name>A0AAV7W5C6_PLEWA</name>
<comment type="caution">
    <text evidence="1">The sequence shown here is derived from an EMBL/GenBank/DDBJ whole genome shotgun (WGS) entry which is preliminary data.</text>
</comment>